<evidence type="ECO:0000313" key="1">
    <source>
        <dbReference type="EMBL" id="KKO70861.1"/>
    </source>
</evidence>
<accession>A0A171KPP4</accession>
<dbReference type="AlphaFoldDB" id="A0A171KPP4"/>
<name>A0A171KPP4_9BURK</name>
<comment type="caution">
    <text evidence="1">The sequence shown here is derived from an EMBL/GenBank/DDBJ whole genome shotgun (WGS) entry which is preliminary data.</text>
</comment>
<dbReference type="Proteomes" id="UP000078084">
    <property type="component" value="Unassembled WGS sequence"/>
</dbReference>
<keyword evidence="2" id="KW-1185">Reference proteome</keyword>
<sequence length="72" mass="7931">MRVSLCAYLPLELAQRNGGRLAMQAHHEIPRRQLLAQMSERLAHDPLDGIARDCPGSMALGYHQAEPALAGR</sequence>
<gene>
    <name evidence="1" type="ORF">AAV32_14055</name>
</gene>
<dbReference type="EMBL" id="LBNE01000011">
    <property type="protein sequence ID" value="KKO70861.1"/>
    <property type="molecule type" value="Genomic_DNA"/>
</dbReference>
<organism evidence="1 2">
    <name type="scientific">Kerstersia gyiorum</name>
    <dbReference type="NCBI Taxonomy" id="206506"/>
    <lineage>
        <taxon>Bacteria</taxon>
        <taxon>Pseudomonadati</taxon>
        <taxon>Pseudomonadota</taxon>
        <taxon>Betaproteobacteria</taxon>
        <taxon>Burkholderiales</taxon>
        <taxon>Alcaligenaceae</taxon>
        <taxon>Kerstersia</taxon>
    </lineage>
</organism>
<evidence type="ECO:0000313" key="2">
    <source>
        <dbReference type="Proteomes" id="UP000078084"/>
    </source>
</evidence>
<proteinExistence type="predicted"/>
<protein>
    <submittedName>
        <fullName evidence="1">Uncharacterized protein</fullName>
    </submittedName>
</protein>
<reference evidence="1 2" key="1">
    <citation type="submission" date="2015-04" db="EMBL/GenBank/DDBJ databases">
        <title>Genome sequence of Kerstersia gyiorum CG1.</title>
        <authorList>
            <person name="Greninger A.L."/>
            <person name="Kozyreva V."/>
            <person name="Chaturvedi V."/>
        </authorList>
    </citation>
    <scope>NUCLEOTIDE SEQUENCE [LARGE SCALE GENOMIC DNA]</scope>
    <source>
        <strain evidence="1 2">CG1</strain>
    </source>
</reference>